<protein>
    <submittedName>
        <fullName evidence="3">Uncharacterized protein</fullName>
    </submittedName>
</protein>
<proteinExistence type="predicted"/>
<comment type="caution">
    <text evidence="3">The sequence shown here is derived from an EMBL/GenBank/DDBJ whole genome shotgun (WGS) entry which is preliminary data.</text>
</comment>
<name>A0AAD5LQH8_PYTIN</name>
<dbReference type="AlphaFoldDB" id="A0AAD5LQH8"/>
<dbReference type="PROSITE" id="PS51257">
    <property type="entry name" value="PROKAR_LIPOPROTEIN"/>
    <property type="match status" value="1"/>
</dbReference>
<organism evidence="3 4">
    <name type="scientific">Pythium insidiosum</name>
    <name type="common">Pythiosis disease agent</name>
    <dbReference type="NCBI Taxonomy" id="114742"/>
    <lineage>
        <taxon>Eukaryota</taxon>
        <taxon>Sar</taxon>
        <taxon>Stramenopiles</taxon>
        <taxon>Oomycota</taxon>
        <taxon>Peronosporomycetes</taxon>
        <taxon>Pythiales</taxon>
        <taxon>Pythiaceae</taxon>
        <taxon>Pythium</taxon>
    </lineage>
</organism>
<gene>
    <name evidence="3" type="ORF">P43SY_012041</name>
</gene>
<evidence type="ECO:0000313" key="4">
    <source>
        <dbReference type="Proteomes" id="UP001209570"/>
    </source>
</evidence>
<feature type="signal peptide" evidence="2">
    <location>
        <begin position="1"/>
        <end position="22"/>
    </location>
</feature>
<feature type="region of interest" description="Disordered" evidence="1">
    <location>
        <begin position="89"/>
        <end position="121"/>
    </location>
</feature>
<feature type="chain" id="PRO_5042049614" evidence="2">
    <location>
        <begin position="23"/>
        <end position="121"/>
    </location>
</feature>
<dbReference type="Proteomes" id="UP001209570">
    <property type="component" value="Unassembled WGS sequence"/>
</dbReference>
<accession>A0AAD5LQH8</accession>
<sequence length="121" mass="11677">MISPRTLCIVAAIASCMVSVQAHEEAQQPQGGLHAVQQAQDPAAPETQQRRLRAQTIGRSYSGGAGGYFGGGGAGGYFGGGGGIPISWGGAGGGHGNGNGGYNGGGGASFSWGGGASGRVV</sequence>
<dbReference type="EMBL" id="JAKCXM010003635">
    <property type="protein sequence ID" value="KAJ0389523.1"/>
    <property type="molecule type" value="Genomic_DNA"/>
</dbReference>
<evidence type="ECO:0000313" key="3">
    <source>
        <dbReference type="EMBL" id="KAJ0389523.1"/>
    </source>
</evidence>
<reference evidence="3" key="1">
    <citation type="submission" date="2021-12" db="EMBL/GenBank/DDBJ databases">
        <title>Prjna785345.</title>
        <authorList>
            <person name="Rujirawat T."/>
            <person name="Krajaejun T."/>
        </authorList>
    </citation>
    <scope>NUCLEOTIDE SEQUENCE</scope>
    <source>
        <strain evidence="3">Pi057C3</strain>
    </source>
</reference>
<evidence type="ECO:0000256" key="1">
    <source>
        <dbReference type="SAM" id="MobiDB-lite"/>
    </source>
</evidence>
<evidence type="ECO:0000256" key="2">
    <source>
        <dbReference type="SAM" id="SignalP"/>
    </source>
</evidence>
<feature type="region of interest" description="Disordered" evidence="1">
    <location>
        <begin position="27"/>
        <end position="56"/>
    </location>
</feature>
<keyword evidence="4" id="KW-1185">Reference proteome</keyword>
<keyword evidence="2" id="KW-0732">Signal</keyword>